<keyword evidence="2" id="KW-0812">Transmembrane</keyword>
<feature type="transmembrane region" description="Helical" evidence="2">
    <location>
        <begin position="126"/>
        <end position="143"/>
    </location>
</feature>
<evidence type="ECO:0000256" key="1">
    <source>
        <dbReference type="SAM" id="MobiDB-lite"/>
    </source>
</evidence>
<dbReference type="RefSeq" id="WP_227902834.1">
    <property type="nucleotide sequence ID" value="NZ_CP094984.1"/>
</dbReference>
<accession>A0A9X1M864</accession>
<sequence length="159" mass="16675">MAEARSDTGYPAYAHQTGYRETPPPPLPPQSSSRRVAAGVLAIPLMIVNGLGAATMFTSDRALSPALGVLAVLWLALTCAVLAAGIGLLLRRSGVDKKAPMLLLGSTAALIAVGALTAFLREAAGPILFSAFFGLPIIILLLTRMRREKAERAVLNKRA</sequence>
<evidence type="ECO:0000256" key="2">
    <source>
        <dbReference type="SAM" id="Phobius"/>
    </source>
</evidence>
<feature type="region of interest" description="Disordered" evidence="1">
    <location>
        <begin position="1"/>
        <end position="33"/>
    </location>
</feature>
<keyword evidence="2" id="KW-1133">Transmembrane helix</keyword>
<proteinExistence type="predicted"/>
<keyword evidence="2" id="KW-0472">Membrane</keyword>
<protein>
    <submittedName>
        <fullName evidence="3">Uncharacterized protein</fullName>
    </submittedName>
</protein>
<name>A0A9X1M864_9MICC</name>
<dbReference type="EMBL" id="JAJFZT010000003">
    <property type="protein sequence ID" value="MCC3272317.1"/>
    <property type="molecule type" value="Genomic_DNA"/>
</dbReference>
<feature type="transmembrane region" description="Helical" evidence="2">
    <location>
        <begin position="69"/>
        <end position="90"/>
    </location>
</feature>
<evidence type="ECO:0000313" key="6">
    <source>
        <dbReference type="Proteomes" id="UP001155145"/>
    </source>
</evidence>
<feature type="transmembrane region" description="Helical" evidence="2">
    <location>
        <begin position="36"/>
        <end position="57"/>
    </location>
</feature>
<dbReference type="Proteomes" id="UP001155145">
    <property type="component" value="Unassembled WGS sequence"/>
</dbReference>
<feature type="transmembrane region" description="Helical" evidence="2">
    <location>
        <begin position="102"/>
        <end position="120"/>
    </location>
</feature>
<keyword evidence="5" id="KW-1185">Reference proteome</keyword>
<evidence type="ECO:0000313" key="5">
    <source>
        <dbReference type="Proteomes" id="UP000829758"/>
    </source>
</evidence>
<reference evidence="3" key="1">
    <citation type="submission" date="2021-10" db="EMBL/GenBank/DDBJ databases">
        <title>Novel species in genus Arthrobacter.</title>
        <authorList>
            <person name="Liu Y."/>
        </authorList>
    </citation>
    <scope>NUCLEOTIDE SEQUENCE</scope>
    <source>
        <strain evidence="5">zg-Y462</strain>
        <strain evidence="3">Zg-Y462</strain>
    </source>
</reference>
<dbReference type="AlphaFoldDB" id="A0A9X1M864"/>
<gene>
    <name evidence="3" type="ORF">LJ755_06175</name>
    <name evidence="4" type="ORF">MUK71_14740</name>
</gene>
<organism evidence="3 6">
    <name type="scientific">Arthrobacter zhangbolii</name>
    <dbReference type="NCBI Taxonomy" id="2886936"/>
    <lineage>
        <taxon>Bacteria</taxon>
        <taxon>Bacillati</taxon>
        <taxon>Actinomycetota</taxon>
        <taxon>Actinomycetes</taxon>
        <taxon>Micrococcales</taxon>
        <taxon>Micrococcaceae</taxon>
        <taxon>Arthrobacter</taxon>
    </lineage>
</organism>
<evidence type="ECO:0000313" key="4">
    <source>
        <dbReference type="EMBL" id="UON91820.1"/>
    </source>
</evidence>
<dbReference type="EMBL" id="CP094984">
    <property type="protein sequence ID" value="UON91820.1"/>
    <property type="molecule type" value="Genomic_DNA"/>
</dbReference>
<evidence type="ECO:0000313" key="3">
    <source>
        <dbReference type="EMBL" id="MCC3272317.1"/>
    </source>
</evidence>
<dbReference type="Proteomes" id="UP000829758">
    <property type="component" value="Chromosome"/>
</dbReference>